<comment type="caution">
    <text evidence="7">The sequence shown here is derived from an EMBL/GenBank/DDBJ whole genome shotgun (WGS) entry which is preliminary data.</text>
</comment>
<dbReference type="Proteomes" id="UP001175228">
    <property type="component" value="Unassembled WGS sequence"/>
</dbReference>
<dbReference type="InterPro" id="IPR002293">
    <property type="entry name" value="AA/rel_permease1"/>
</dbReference>
<sequence>MFEKDNRTETVSRPTDAENDEGLLASLGYKQELKRQFKPLEIFGIAFSIIGIAPALSSVLIYSLPNGGAFAMVWGWTVCSIFIAAIALAMGDLASAAPTSGGLYYWTFMFSSEKWRCVLCWIVGYSNTISNVASVASIDWGCALQIMAAVSIGSDLTFEATVPQTFGLYCALLLCHALICSINPKFMARLQIFFVILNILLCFAIIIGLPAVTPKEFRNDAKFAFEDFTNVSGWPNGFAFILSFLTPLWGVGCFDAPVHMSEEATNASTAVPMAIIFSTFAATVLGWGESPCHYTTTVSWQLTSLRRKAMNISLVFCMGRDYQTIIDSPIGQPMATILFNSFGRIGTLIVWSFIILAQFAIGAGILTTCSRQIFAFSRDGGFPLSRWVYYVNPRTRIPSHAVWFGTFLSLLLGILAFAGENAIGAVFSLVITGQYVSYSISMAARFLGGKTVHPGPFRLGLFSLPVAAIAVTWMVFMTVVFMFPLAPSPGRVISCVDAGPAGGVLVLSVVYFYCPIYGGIYWFKGPVSTVEAPAIQVKEVEDEKE</sequence>
<dbReference type="PIRSF" id="PIRSF006060">
    <property type="entry name" value="AA_transporter"/>
    <property type="match status" value="1"/>
</dbReference>
<accession>A0AA39UXH1</accession>
<evidence type="ECO:0000256" key="1">
    <source>
        <dbReference type="ARBA" id="ARBA00004141"/>
    </source>
</evidence>
<evidence type="ECO:0000256" key="6">
    <source>
        <dbReference type="SAM" id="Phobius"/>
    </source>
</evidence>
<dbReference type="PANTHER" id="PTHR45649:SF6">
    <property type="entry name" value="GABA-SPECIFIC PERMEASE"/>
    <property type="match status" value="1"/>
</dbReference>
<reference evidence="7" key="1">
    <citation type="submission" date="2023-06" db="EMBL/GenBank/DDBJ databases">
        <authorList>
            <consortium name="Lawrence Berkeley National Laboratory"/>
            <person name="Ahrendt S."/>
            <person name="Sahu N."/>
            <person name="Indic B."/>
            <person name="Wong-Bajracharya J."/>
            <person name="Merenyi Z."/>
            <person name="Ke H.-M."/>
            <person name="Monk M."/>
            <person name="Kocsube S."/>
            <person name="Drula E."/>
            <person name="Lipzen A."/>
            <person name="Balint B."/>
            <person name="Henrissat B."/>
            <person name="Andreopoulos B."/>
            <person name="Martin F.M."/>
            <person name="Harder C.B."/>
            <person name="Rigling D."/>
            <person name="Ford K.L."/>
            <person name="Foster G.D."/>
            <person name="Pangilinan J."/>
            <person name="Papanicolaou A."/>
            <person name="Barry K."/>
            <person name="LaButti K."/>
            <person name="Viragh M."/>
            <person name="Koriabine M."/>
            <person name="Yan M."/>
            <person name="Riley R."/>
            <person name="Champramary S."/>
            <person name="Plett K.L."/>
            <person name="Tsai I.J."/>
            <person name="Slot J."/>
            <person name="Sipos G."/>
            <person name="Plett J."/>
            <person name="Nagy L.G."/>
            <person name="Grigoriev I.V."/>
        </authorList>
    </citation>
    <scope>NUCLEOTIDE SEQUENCE</scope>
    <source>
        <strain evidence="7">HWK02</strain>
    </source>
</reference>
<dbReference type="GO" id="GO:0016020">
    <property type="term" value="C:membrane"/>
    <property type="evidence" value="ECO:0007669"/>
    <property type="project" value="UniProtKB-SubCell"/>
</dbReference>
<feature type="transmembrane region" description="Helical" evidence="6">
    <location>
        <begin position="190"/>
        <end position="213"/>
    </location>
</feature>
<feature type="transmembrane region" description="Helical" evidence="6">
    <location>
        <begin position="425"/>
        <end position="447"/>
    </location>
</feature>
<evidence type="ECO:0000256" key="4">
    <source>
        <dbReference type="ARBA" id="ARBA00022989"/>
    </source>
</evidence>
<keyword evidence="2" id="KW-0813">Transport</keyword>
<dbReference type="AlphaFoldDB" id="A0AA39UXH1"/>
<protein>
    <submittedName>
        <fullName evidence="7">APC amino acid permease</fullName>
    </submittedName>
</protein>
<evidence type="ECO:0000256" key="3">
    <source>
        <dbReference type="ARBA" id="ARBA00022692"/>
    </source>
</evidence>
<feature type="transmembrane region" description="Helical" evidence="6">
    <location>
        <begin position="166"/>
        <end position="183"/>
    </location>
</feature>
<feature type="transmembrane region" description="Helical" evidence="6">
    <location>
        <begin position="40"/>
        <end position="63"/>
    </location>
</feature>
<gene>
    <name evidence="7" type="ORF">EDD18DRAFT_1352921</name>
</gene>
<dbReference type="Gene3D" id="1.20.1740.10">
    <property type="entry name" value="Amino acid/polyamine transporter I"/>
    <property type="match status" value="1"/>
</dbReference>
<name>A0AA39UXH1_9AGAR</name>
<feature type="transmembrane region" description="Helical" evidence="6">
    <location>
        <begin position="69"/>
        <end position="91"/>
    </location>
</feature>
<evidence type="ECO:0000256" key="5">
    <source>
        <dbReference type="ARBA" id="ARBA00023136"/>
    </source>
</evidence>
<keyword evidence="3 6" id="KW-0812">Transmembrane</keyword>
<feature type="transmembrane region" description="Helical" evidence="6">
    <location>
        <begin position="348"/>
        <end position="369"/>
    </location>
</feature>
<evidence type="ECO:0000256" key="2">
    <source>
        <dbReference type="ARBA" id="ARBA00022448"/>
    </source>
</evidence>
<dbReference type="PANTHER" id="PTHR45649">
    <property type="entry name" value="AMINO-ACID PERMEASE BAT1"/>
    <property type="match status" value="1"/>
</dbReference>
<feature type="transmembrane region" description="Helical" evidence="6">
    <location>
        <begin position="401"/>
        <end position="419"/>
    </location>
</feature>
<feature type="transmembrane region" description="Helical" evidence="6">
    <location>
        <begin position="233"/>
        <end position="254"/>
    </location>
</feature>
<feature type="transmembrane region" description="Helical" evidence="6">
    <location>
        <begin position="266"/>
        <end position="287"/>
    </location>
</feature>
<keyword evidence="4 6" id="KW-1133">Transmembrane helix</keyword>
<evidence type="ECO:0000313" key="7">
    <source>
        <dbReference type="EMBL" id="KAK0497070.1"/>
    </source>
</evidence>
<feature type="transmembrane region" description="Helical" evidence="6">
    <location>
        <begin position="503"/>
        <end position="523"/>
    </location>
</feature>
<organism evidence="7 8">
    <name type="scientific">Armillaria luteobubalina</name>
    <dbReference type="NCBI Taxonomy" id="153913"/>
    <lineage>
        <taxon>Eukaryota</taxon>
        <taxon>Fungi</taxon>
        <taxon>Dikarya</taxon>
        <taxon>Basidiomycota</taxon>
        <taxon>Agaricomycotina</taxon>
        <taxon>Agaricomycetes</taxon>
        <taxon>Agaricomycetidae</taxon>
        <taxon>Agaricales</taxon>
        <taxon>Marasmiineae</taxon>
        <taxon>Physalacriaceae</taxon>
        <taxon>Armillaria</taxon>
    </lineage>
</organism>
<dbReference type="EMBL" id="JAUEPU010000014">
    <property type="protein sequence ID" value="KAK0497070.1"/>
    <property type="molecule type" value="Genomic_DNA"/>
</dbReference>
<proteinExistence type="predicted"/>
<dbReference type="Pfam" id="PF13520">
    <property type="entry name" value="AA_permease_2"/>
    <property type="match status" value="1"/>
</dbReference>
<keyword evidence="5 6" id="KW-0472">Membrane</keyword>
<comment type="subcellular location">
    <subcellularLocation>
        <location evidence="1">Membrane</location>
        <topology evidence="1">Multi-pass membrane protein</topology>
    </subcellularLocation>
</comment>
<keyword evidence="8" id="KW-1185">Reference proteome</keyword>
<dbReference type="GO" id="GO:0022857">
    <property type="term" value="F:transmembrane transporter activity"/>
    <property type="evidence" value="ECO:0007669"/>
    <property type="project" value="InterPro"/>
</dbReference>
<evidence type="ECO:0000313" key="8">
    <source>
        <dbReference type="Proteomes" id="UP001175228"/>
    </source>
</evidence>
<feature type="transmembrane region" description="Helical" evidence="6">
    <location>
        <begin position="459"/>
        <end position="483"/>
    </location>
</feature>